<evidence type="ECO:0000256" key="1">
    <source>
        <dbReference type="SAM" id="MobiDB-lite"/>
    </source>
</evidence>
<evidence type="ECO:0000313" key="2">
    <source>
        <dbReference type="EMBL" id="STZ69995.1"/>
    </source>
</evidence>
<proteinExistence type="predicted"/>
<dbReference type="AlphaFoldDB" id="A0A378U3Y2"/>
<accession>A0A378U3Y2</accession>
<name>A0A378U3Y2_MYROD</name>
<organism evidence="2 3">
    <name type="scientific">Myroides odoratus</name>
    <name type="common">Flavobacterium odoratum</name>
    <dbReference type="NCBI Taxonomy" id="256"/>
    <lineage>
        <taxon>Bacteria</taxon>
        <taxon>Pseudomonadati</taxon>
        <taxon>Bacteroidota</taxon>
        <taxon>Flavobacteriia</taxon>
        <taxon>Flavobacteriales</taxon>
        <taxon>Flavobacteriaceae</taxon>
        <taxon>Myroides</taxon>
    </lineage>
</organism>
<feature type="region of interest" description="Disordered" evidence="1">
    <location>
        <begin position="23"/>
        <end position="52"/>
    </location>
</feature>
<dbReference type="Proteomes" id="UP000255024">
    <property type="component" value="Unassembled WGS sequence"/>
</dbReference>
<gene>
    <name evidence="2" type="ORF">NCTC11179_03520</name>
</gene>
<dbReference type="EMBL" id="UGQL01000002">
    <property type="protein sequence ID" value="STZ69995.1"/>
    <property type="molecule type" value="Genomic_DNA"/>
</dbReference>
<keyword evidence="3" id="KW-1185">Reference proteome</keyword>
<sequence length="52" mass="5931">MHGLFFYGVLGMGYEVKVMRLNKPHKGQTSQRANLTKGKSHKEQTSQRTNLP</sequence>
<evidence type="ECO:0000313" key="3">
    <source>
        <dbReference type="Proteomes" id="UP000255024"/>
    </source>
</evidence>
<protein>
    <submittedName>
        <fullName evidence="2">Uncharacterized protein</fullName>
    </submittedName>
</protein>
<reference evidence="2 3" key="1">
    <citation type="submission" date="2018-06" db="EMBL/GenBank/DDBJ databases">
        <authorList>
            <consortium name="Pathogen Informatics"/>
            <person name="Doyle S."/>
        </authorList>
    </citation>
    <scope>NUCLEOTIDE SEQUENCE [LARGE SCALE GENOMIC DNA]</scope>
    <source>
        <strain evidence="2 3">NCTC11179</strain>
    </source>
</reference>